<evidence type="ECO:0000256" key="2">
    <source>
        <dbReference type="HAMAP-Rule" id="MF_00795"/>
    </source>
</evidence>
<evidence type="ECO:0000313" key="3">
    <source>
        <dbReference type="EMBL" id="NUU63594.1"/>
    </source>
</evidence>
<dbReference type="Pfam" id="PF03932">
    <property type="entry name" value="CutC"/>
    <property type="match status" value="1"/>
</dbReference>
<dbReference type="EMBL" id="JABWCS010000219">
    <property type="protein sequence ID" value="NUU63594.1"/>
    <property type="molecule type" value="Genomic_DNA"/>
</dbReference>
<name>A0A850EVW1_9BACL</name>
<dbReference type="RefSeq" id="WP_175374057.1">
    <property type="nucleotide sequence ID" value="NZ_JABWCS010000219.1"/>
</dbReference>
<dbReference type="InterPro" id="IPR005627">
    <property type="entry name" value="CutC-like"/>
</dbReference>
<dbReference type="Proteomes" id="UP000564806">
    <property type="component" value="Unassembled WGS sequence"/>
</dbReference>
<organism evidence="3 4">
    <name type="scientific">Paenibacillus agri</name>
    <dbReference type="NCBI Taxonomy" id="2744309"/>
    <lineage>
        <taxon>Bacteria</taxon>
        <taxon>Bacillati</taxon>
        <taxon>Bacillota</taxon>
        <taxon>Bacilli</taxon>
        <taxon>Bacillales</taxon>
        <taxon>Paenibacillaceae</taxon>
        <taxon>Paenibacillus</taxon>
    </lineage>
</organism>
<protein>
    <recommendedName>
        <fullName evidence="2">PF03932 family protein CutC</fullName>
    </recommendedName>
</protein>
<reference evidence="3" key="1">
    <citation type="submission" date="2020-06" db="EMBL/GenBank/DDBJ databases">
        <title>Paenibacillus sp. nov., isolated from soil.</title>
        <authorList>
            <person name="Seo Y.L."/>
        </authorList>
    </citation>
    <scope>NUCLEOTIDE SEQUENCE [LARGE SCALE GENOMIC DNA]</scope>
    <source>
        <strain evidence="3">JW14</strain>
    </source>
</reference>
<dbReference type="PANTHER" id="PTHR12598:SF0">
    <property type="entry name" value="COPPER HOMEOSTASIS PROTEIN CUTC HOMOLOG"/>
    <property type="match status" value="1"/>
</dbReference>
<evidence type="ECO:0000256" key="1">
    <source>
        <dbReference type="ARBA" id="ARBA00007768"/>
    </source>
</evidence>
<comment type="caution">
    <text evidence="2">Once thought to be involved in copper homeostasis, experiments in E.coli have shown this is not the case.</text>
</comment>
<dbReference type="Gene3D" id="3.20.20.380">
    <property type="entry name" value="Copper homeostasis (CutC) domain"/>
    <property type="match status" value="1"/>
</dbReference>
<dbReference type="HAMAP" id="MF_00795">
    <property type="entry name" value="CutC"/>
    <property type="match status" value="1"/>
</dbReference>
<evidence type="ECO:0000313" key="4">
    <source>
        <dbReference type="Proteomes" id="UP000564806"/>
    </source>
</evidence>
<gene>
    <name evidence="2" type="primary">cutC</name>
    <name evidence="3" type="ORF">HPT30_24840</name>
</gene>
<dbReference type="PANTHER" id="PTHR12598">
    <property type="entry name" value="COPPER HOMEOSTASIS PROTEIN CUTC"/>
    <property type="match status" value="1"/>
</dbReference>
<comment type="caution">
    <text evidence="3">The sequence shown here is derived from an EMBL/GenBank/DDBJ whole genome shotgun (WGS) entry which is preliminary data.</text>
</comment>
<proteinExistence type="inferred from homology"/>
<comment type="subcellular location">
    <subcellularLocation>
        <location evidence="2">Cytoplasm</location>
    </subcellularLocation>
</comment>
<dbReference type="GO" id="GO:0005737">
    <property type="term" value="C:cytoplasm"/>
    <property type="evidence" value="ECO:0007669"/>
    <property type="project" value="UniProtKB-SubCell"/>
</dbReference>
<dbReference type="SUPFAM" id="SSF110395">
    <property type="entry name" value="CutC-like"/>
    <property type="match status" value="1"/>
</dbReference>
<sequence length="230" mass="24657">MLLEVIATTLGDAVTAERYGADRIELIAGIAEGGLTPSLGLIEQVRAAVNIPVRVMIRPHARSFVYDESELRVMRRDIRHIASVGGLSLVLGVLGPDGTIDERALASLLEEAPGVPVTFHRAFDEVTDQLEALEVLLGYPQITDILTSGGRRTAPEGAERLAVLERLTAGKPLRILAGSGLTASGLSDFVRDTGVRRLHFGSAARKNGDPLRPVDASRVTEIRRILGSLK</sequence>
<accession>A0A850EVW1</accession>
<dbReference type="AlphaFoldDB" id="A0A850EVW1"/>
<dbReference type="GO" id="GO:0005507">
    <property type="term" value="F:copper ion binding"/>
    <property type="evidence" value="ECO:0007669"/>
    <property type="project" value="TreeGrafter"/>
</dbReference>
<keyword evidence="4" id="KW-1185">Reference proteome</keyword>
<comment type="similarity">
    <text evidence="1 2">Belongs to the CutC family.</text>
</comment>
<dbReference type="InterPro" id="IPR036822">
    <property type="entry name" value="CutC-like_dom_sf"/>
</dbReference>
<keyword evidence="2" id="KW-0963">Cytoplasm</keyword>